<reference evidence="11 12" key="1">
    <citation type="submission" date="2020-06" db="EMBL/GenBank/DDBJ databases">
        <title>Schlegella sp. ID0723 isolated from air conditioner.</title>
        <authorList>
            <person name="Kim D.Y."/>
            <person name="Kim D.-U."/>
        </authorList>
    </citation>
    <scope>NUCLEOTIDE SEQUENCE [LARGE SCALE GENOMIC DNA]</scope>
    <source>
        <strain evidence="11 12">ID0723</strain>
    </source>
</reference>
<dbReference type="GO" id="GO:0046872">
    <property type="term" value="F:metal ion binding"/>
    <property type="evidence" value="ECO:0007669"/>
    <property type="project" value="UniProtKB-KW"/>
</dbReference>
<feature type="domain" description="Reverse transcriptase" evidence="10">
    <location>
        <begin position="23"/>
        <end position="234"/>
    </location>
</feature>
<dbReference type="PANTHER" id="PTHR34047:SF7">
    <property type="entry name" value="RNA-DIRECTED DNA POLYMERASE"/>
    <property type="match status" value="1"/>
</dbReference>
<dbReference type="EMBL" id="JABWMJ010000023">
    <property type="protein sequence ID" value="NUZ08989.1"/>
    <property type="molecule type" value="Genomic_DNA"/>
</dbReference>
<proteinExistence type="inferred from homology"/>
<name>A0A7Y6TZ57_9BURK</name>
<dbReference type="InterPro" id="IPR000477">
    <property type="entry name" value="RT_dom"/>
</dbReference>
<evidence type="ECO:0000256" key="6">
    <source>
        <dbReference type="ARBA" id="ARBA00022918"/>
    </source>
</evidence>
<dbReference type="PROSITE" id="PS50878">
    <property type="entry name" value="RT_POL"/>
    <property type="match status" value="1"/>
</dbReference>
<comment type="catalytic activity">
    <reaction evidence="9">
        <text>DNA(n) + a 2'-deoxyribonucleoside 5'-triphosphate = DNA(n+1) + diphosphate</text>
        <dbReference type="Rhea" id="RHEA:22508"/>
        <dbReference type="Rhea" id="RHEA-COMP:17339"/>
        <dbReference type="Rhea" id="RHEA-COMP:17340"/>
        <dbReference type="ChEBI" id="CHEBI:33019"/>
        <dbReference type="ChEBI" id="CHEBI:61560"/>
        <dbReference type="ChEBI" id="CHEBI:173112"/>
        <dbReference type="EC" id="2.7.7.49"/>
    </reaction>
</comment>
<keyword evidence="6 11" id="KW-0695">RNA-directed DNA polymerase</keyword>
<dbReference type="PRINTS" id="PR00866">
    <property type="entry name" value="RNADNAPOLMS"/>
</dbReference>
<dbReference type="Proteomes" id="UP000529637">
    <property type="component" value="Unassembled WGS sequence"/>
</dbReference>
<evidence type="ECO:0000256" key="7">
    <source>
        <dbReference type="ARBA" id="ARBA00023118"/>
    </source>
</evidence>
<dbReference type="EC" id="2.7.7.49" evidence="1"/>
<dbReference type="RefSeq" id="WP_176071848.1">
    <property type="nucleotide sequence ID" value="NZ_JABWMJ010000023.1"/>
</dbReference>
<keyword evidence="5" id="KW-0460">Magnesium</keyword>
<keyword evidence="4" id="KW-0479">Metal-binding</keyword>
<evidence type="ECO:0000256" key="1">
    <source>
        <dbReference type="ARBA" id="ARBA00012493"/>
    </source>
</evidence>
<evidence type="ECO:0000256" key="5">
    <source>
        <dbReference type="ARBA" id="ARBA00022842"/>
    </source>
</evidence>
<comment type="caution">
    <text evidence="11">The sequence shown here is derived from an EMBL/GenBank/DDBJ whole genome shotgun (WGS) entry which is preliminary data.</text>
</comment>
<evidence type="ECO:0000313" key="11">
    <source>
        <dbReference type="EMBL" id="NUZ08989.1"/>
    </source>
</evidence>
<dbReference type="GO" id="GO:0051607">
    <property type="term" value="P:defense response to virus"/>
    <property type="evidence" value="ECO:0007669"/>
    <property type="project" value="UniProtKB-KW"/>
</dbReference>
<dbReference type="InterPro" id="IPR051083">
    <property type="entry name" value="GrpII_Intron_Splice-Mob/Def"/>
</dbReference>
<evidence type="ECO:0000256" key="4">
    <source>
        <dbReference type="ARBA" id="ARBA00022723"/>
    </source>
</evidence>
<dbReference type="PANTHER" id="PTHR34047">
    <property type="entry name" value="NUCLEAR INTRON MATURASE 1, MITOCHONDRIAL-RELATED"/>
    <property type="match status" value="1"/>
</dbReference>
<gene>
    <name evidence="11" type="ORF">HQN59_24925</name>
</gene>
<dbReference type="InterPro" id="IPR043502">
    <property type="entry name" value="DNA/RNA_pol_sf"/>
</dbReference>
<dbReference type="SUPFAM" id="SSF56672">
    <property type="entry name" value="DNA/RNA polymerases"/>
    <property type="match status" value="1"/>
</dbReference>
<dbReference type="GO" id="GO:0003964">
    <property type="term" value="F:RNA-directed DNA polymerase activity"/>
    <property type="evidence" value="ECO:0007669"/>
    <property type="project" value="UniProtKB-KW"/>
</dbReference>
<evidence type="ECO:0000256" key="9">
    <source>
        <dbReference type="ARBA" id="ARBA00048173"/>
    </source>
</evidence>
<keyword evidence="7" id="KW-0051">Antiviral defense</keyword>
<keyword evidence="12" id="KW-1185">Reference proteome</keyword>
<evidence type="ECO:0000313" key="12">
    <source>
        <dbReference type="Proteomes" id="UP000529637"/>
    </source>
</evidence>
<keyword evidence="2" id="KW-0808">Transferase</keyword>
<dbReference type="CDD" id="cd03487">
    <property type="entry name" value="RT_Bac_retron_II"/>
    <property type="match status" value="1"/>
</dbReference>
<dbReference type="InterPro" id="IPR000123">
    <property type="entry name" value="Reverse_transcriptase_msDNA"/>
</dbReference>
<dbReference type="Pfam" id="PF00078">
    <property type="entry name" value="RVT_1"/>
    <property type="match status" value="1"/>
</dbReference>
<evidence type="ECO:0000259" key="10">
    <source>
        <dbReference type="PROSITE" id="PS50878"/>
    </source>
</evidence>
<sequence>MNEPILSLQKLAWRLGVPVNRLRQLADEISRDHREHYNAFALKTGKDKIRQIRPPKEELKAIQRKIVKRVLAPIGLAPTAHGGVPGRSQRSNAELHLGQARVVTVDVKNFFDRVQHRRIYRMFRNEHGFGADVSRLLTRLITLRGSLPQGAPTSPAAANLFLRRAVDEKLGSTLAKLPVTYSRFIDDLTFSGPDPRSLITTVAHLLSECGLTVKKSKVKIAPRHCPQKVTGLLVNSATGGRLTIPRAQREAVRAAIHQLPRLAIRKEWDKQVRSIRGRIAHVERYHPGDGARLRKCLRVALDGQQPKSDAPL</sequence>
<comment type="similarity">
    <text evidence="8">Belongs to the bacterial reverse transcriptase family.</text>
</comment>
<evidence type="ECO:0000256" key="8">
    <source>
        <dbReference type="ARBA" id="ARBA00034120"/>
    </source>
</evidence>
<evidence type="ECO:0000256" key="2">
    <source>
        <dbReference type="ARBA" id="ARBA00022679"/>
    </source>
</evidence>
<evidence type="ECO:0000256" key="3">
    <source>
        <dbReference type="ARBA" id="ARBA00022695"/>
    </source>
</evidence>
<keyword evidence="3" id="KW-0548">Nucleotidyltransferase</keyword>
<accession>A0A7Y6TZ57</accession>
<dbReference type="GO" id="GO:0003723">
    <property type="term" value="F:RNA binding"/>
    <property type="evidence" value="ECO:0007669"/>
    <property type="project" value="InterPro"/>
</dbReference>
<organism evidence="11 12">
    <name type="scientific">Piscinibacter koreensis</name>
    <dbReference type="NCBI Taxonomy" id="2742824"/>
    <lineage>
        <taxon>Bacteria</taxon>
        <taxon>Pseudomonadati</taxon>
        <taxon>Pseudomonadota</taxon>
        <taxon>Betaproteobacteria</taxon>
        <taxon>Burkholderiales</taxon>
        <taxon>Sphaerotilaceae</taxon>
        <taxon>Piscinibacter</taxon>
    </lineage>
</organism>
<dbReference type="AlphaFoldDB" id="A0A7Y6TZ57"/>
<protein>
    <recommendedName>
        <fullName evidence="1">RNA-directed DNA polymerase</fullName>
        <ecNumber evidence="1">2.7.7.49</ecNumber>
    </recommendedName>
</protein>